<evidence type="ECO:0000256" key="1">
    <source>
        <dbReference type="SAM" id="SignalP"/>
    </source>
</evidence>
<dbReference type="SUPFAM" id="SSF49299">
    <property type="entry name" value="PKD domain"/>
    <property type="match status" value="1"/>
</dbReference>
<protein>
    <submittedName>
        <fullName evidence="3">PKD domain-containing protein</fullName>
    </submittedName>
</protein>
<evidence type="ECO:0000313" key="3">
    <source>
        <dbReference type="EMBL" id="SHJ29676.1"/>
    </source>
</evidence>
<proteinExistence type="predicted"/>
<feature type="signal peptide" evidence="1">
    <location>
        <begin position="1"/>
        <end position="25"/>
    </location>
</feature>
<dbReference type="SMART" id="SM00089">
    <property type="entry name" value="PKD"/>
    <property type="match status" value="1"/>
</dbReference>
<dbReference type="InterPro" id="IPR022409">
    <property type="entry name" value="PKD/Chitinase_dom"/>
</dbReference>
<dbReference type="AlphaFoldDB" id="A0A1M6I5D7"/>
<keyword evidence="4" id="KW-1185">Reference proteome</keyword>
<dbReference type="InterPro" id="IPR000601">
    <property type="entry name" value="PKD_dom"/>
</dbReference>
<evidence type="ECO:0000259" key="2">
    <source>
        <dbReference type="PROSITE" id="PS50093"/>
    </source>
</evidence>
<dbReference type="CDD" id="cd00146">
    <property type="entry name" value="PKD"/>
    <property type="match status" value="1"/>
</dbReference>
<name>A0A1M6I5D7_9FLAO</name>
<sequence>MRYTYQKSILTALFLALFLFVSCDSDDDSGQGVFPLSADIFNSVNGKRVAFQGLTHSAVSWLWDFGDGTTSTEQNPVHVYPESGYYTATLTATDANGATVTKEVNLALDITPYVLLTGGATAEGGKTWRLSSGHSDNDYFANADADLSPFDGAPNPLPSGIFGAGLGMAEVYEDEFTFHYDGSYEMDLKGDGAAFSGLLYQFVANGGADIVNDGGADFGLCTASFTPGAEASFVYAENEDLEIASVYGPGGALTFEGVSTLSFSDNAFVGLLDFENRVIIQDITDSSMRLVMFLAASQDYIGVNTNAVVVTFEVVR</sequence>
<dbReference type="PROSITE" id="PS51257">
    <property type="entry name" value="PROKAR_LIPOPROTEIN"/>
    <property type="match status" value="1"/>
</dbReference>
<feature type="domain" description="PKD" evidence="2">
    <location>
        <begin position="55"/>
        <end position="104"/>
    </location>
</feature>
<dbReference type="PROSITE" id="PS50093">
    <property type="entry name" value="PKD"/>
    <property type="match status" value="1"/>
</dbReference>
<dbReference type="Proteomes" id="UP000184543">
    <property type="component" value="Unassembled WGS sequence"/>
</dbReference>
<dbReference type="OrthoDB" id="1491481at2"/>
<dbReference type="Pfam" id="PF18911">
    <property type="entry name" value="PKD_4"/>
    <property type="match status" value="1"/>
</dbReference>
<reference evidence="4" key="1">
    <citation type="submission" date="2016-11" db="EMBL/GenBank/DDBJ databases">
        <authorList>
            <person name="Varghese N."/>
            <person name="Submissions S."/>
        </authorList>
    </citation>
    <scope>NUCLEOTIDE SEQUENCE [LARGE SCALE GENOMIC DNA]</scope>
    <source>
        <strain evidence="4">DSM 19858</strain>
    </source>
</reference>
<feature type="chain" id="PRO_5012093328" evidence="1">
    <location>
        <begin position="26"/>
        <end position="316"/>
    </location>
</feature>
<dbReference type="InterPro" id="IPR013783">
    <property type="entry name" value="Ig-like_fold"/>
</dbReference>
<dbReference type="STRING" id="192903.SAMN04488513_103336"/>
<organism evidence="3 4">
    <name type="scientific">Pseudozobellia thermophila</name>
    <dbReference type="NCBI Taxonomy" id="192903"/>
    <lineage>
        <taxon>Bacteria</taxon>
        <taxon>Pseudomonadati</taxon>
        <taxon>Bacteroidota</taxon>
        <taxon>Flavobacteriia</taxon>
        <taxon>Flavobacteriales</taxon>
        <taxon>Flavobacteriaceae</taxon>
        <taxon>Pseudozobellia</taxon>
    </lineage>
</organism>
<keyword evidence="1" id="KW-0732">Signal</keyword>
<dbReference type="Gene3D" id="2.60.40.10">
    <property type="entry name" value="Immunoglobulins"/>
    <property type="match status" value="1"/>
</dbReference>
<gene>
    <name evidence="3" type="ORF">SAMN04488513_103336</name>
</gene>
<dbReference type="InterPro" id="IPR035986">
    <property type="entry name" value="PKD_dom_sf"/>
</dbReference>
<dbReference type="RefSeq" id="WP_072993752.1">
    <property type="nucleotide sequence ID" value="NZ_FQYU01000003.1"/>
</dbReference>
<dbReference type="EMBL" id="FQYU01000003">
    <property type="protein sequence ID" value="SHJ29676.1"/>
    <property type="molecule type" value="Genomic_DNA"/>
</dbReference>
<accession>A0A1M6I5D7</accession>
<evidence type="ECO:0000313" key="4">
    <source>
        <dbReference type="Proteomes" id="UP000184543"/>
    </source>
</evidence>